<reference evidence="3" key="1">
    <citation type="submission" date="2015-02" db="EMBL/GenBank/DDBJ databases">
        <title>A novel member of the family Ruminococcaceae isolated from human feces.</title>
        <authorList>
            <person name="Shkoporov A.N."/>
            <person name="Chaplin A.V."/>
            <person name="Motuzova O.V."/>
            <person name="Kafarskaia L.I."/>
            <person name="Khokhlova E.V."/>
            <person name="Efimov B.A."/>
        </authorList>
    </citation>
    <scope>NUCLEOTIDE SEQUENCE [LARGE SCALE GENOMIC DNA]</scope>
    <source>
        <strain evidence="3">585-1</strain>
    </source>
</reference>
<evidence type="ECO:0000313" key="3">
    <source>
        <dbReference type="EMBL" id="KJF40183.1"/>
    </source>
</evidence>
<dbReference type="RefSeq" id="WP_050005212.1">
    <property type="nucleotide sequence ID" value="NZ_CAUBPW010000002.1"/>
</dbReference>
<keyword evidence="4" id="KW-1185">Reference proteome</keyword>
<dbReference type="InterPro" id="IPR050922">
    <property type="entry name" value="LytR/CpsA/Psr_CW_biosynth"/>
</dbReference>
<comment type="similarity">
    <text evidence="1">Belongs to the LytR/CpsA/Psr (LCP) family.</text>
</comment>
<dbReference type="PANTHER" id="PTHR33392:SF6">
    <property type="entry name" value="POLYISOPRENYL-TEICHOIC ACID--PEPTIDOGLYCAN TEICHOIC ACID TRANSFERASE TAGU"/>
    <property type="match status" value="1"/>
</dbReference>
<evidence type="ECO:0000256" key="1">
    <source>
        <dbReference type="ARBA" id="ARBA00006068"/>
    </source>
</evidence>
<dbReference type="PANTHER" id="PTHR33392">
    <property type="entry name" value="POLYISOPRENYL-TEICHOIC ACID--PEPTIDOGLYCAN TEICHOIC ACID TRANSFERASE TAGU"/>
    <property type="match status" value="1"/>
</dbReference>
<comment type="caution">
    <text evidence="3">The sequence shown here is derived from an EMBL/GenBank/DDBJ whole genome shotgun (WGS) entry which is preliminary data.</text>
</comment>
<proteinExistence type="inferred from homology"/>
<gene>
    <name evidence="3" type="ORF">TQ39_08465</name>
</gene>
<sequence>MKHSFSRRKKIFLSVTAGVVLVVFLAGAAGAAYISGKMDLLSRPSAGQGGSSQSGTDPGDAVLSFDGMDLSGIDVMENGGSIAPPEGGVNINSGVINVLLIGSDERENSADGSARADSIMMLSVDSRKNTWKLVSFERGVGVSIPNRGDDWLTHTYAYGGANLLMKTLQEYFKVDVSRYVKIDFSLFETAITDIGGVVVDMSQAEADYMNGIAGEQKWTAGTARLDGPTALVYARMRKLDSDWERVERQREVVQAAADQVATLSLPKLDLIANKLLPRIETNLTNGELWQLLFKMPVLLGKQAQQMTVPEREETWSISSGLQSSLIGCDFAAEADRLDRFLRGESSGEGADHVSAAAPSA</sequence>
<dbReference type="AlphaFoldDB" id="A0A0D8J303"/>
<organism evidence="3 4">
    <name type="scientific">Ruthenibacterium lactatiformans</name>
    <dbReference type="NCBI Taxonomy" id="1550024"/>
    <lineage>
        <taxon>Bacteria</taxon>
        <taxon>Bacillati</taxon>
        <taxon>Bacillota</taxon>
        <taxon>Clostridia</taxon>
        <taxon>Eubacteriales</taxon>
        <taxon>Oscillospiraceae</taxon>
        <taxon>Ruthenibacterium</taxon>
    </lineage>
</organism>
<dbReference type="EMBL" id="JXXK01000009">
    <property type="protein sequence ID" value="KJF40183.1"/>
    <property type="molecule type" value="Genomic_DNA"/>
</dbReference>
<dbReference type="Proteomes" id="UP000032483">
    <property type="component" value="Unassembled WGS sequence"/>
</dbReference>
<dbReference type="GeneID" id="42856626"/>
<dbReference type="InterPro" id="IPR004474">
    <property type="entry name" value="LytR_CpsA_psr"/>
</dbReference>
<protein>
    <recommendedName>
        <fullName evidence="2">Cell envelope-related transcriptional attenuator domain-containing protein</fullName>
    </recommendedName>
</protein>
<dbReference type="Pfam" id="PF03816">
    <property type="entry name" value="LytR_cpsA_psr"/>
    <property type="match status" value="1"/>
</dbReference>
<evidence type="ECO:0000259" key="2">
    <source>
        <dbReference type="Pfam" id="PF03816"/>
    </source>
</evidence>
<feature type="domain" description="Cell envelope-related transcriptional attenuator" evidence="2">
    <location>
        <begin position="115"/>
        <end position="261"/>
    </location>
</feature>
<accession>A0A0D8J303</accession>
<dbReference type="Gene3D" id="3.40.630.190">
    <property type="entry name" value="LCP protein"/>
    <property type="match status" value="1"/>
</dbReference>
<dbReference type="NCBIfam" id="TIGR00350">
    <property type="entry name" value="lytR_cpsA_psr"/>
    <property type="match status" value="1"/>
</dbReference>
<evidence type="ECO:0000313" key="4">
    <source>
        <dbReference type="Proteomes" id="UP000032483"/>
    </source>
</evidence>
<name>A0A0D8J303_9FIRM</name>